<comment type="caution">
    <text evidence="2">The sequence shown here is derived from an EMBL/GenBank/DDBJ whole genome shotgun (WGS) entry which is preliminary data.</text>
</comment>
<evidence type="ECO:0000256" key="1">
    <source>
        <dbReference type="SAM" id="Phobius"/>
    </source>
</evidence>
<gene>
    <name evidence="2" type="ORF">BACT_0071</name>
</gene>
<dbReference type="EMBL" id="JGYK01000003">
    <property type="protein sequence ID" value="KFI38616.1"/>
    <property type="molecule type" value="Genomic_DNA"/>
</dbReference>
<dbReference type="Proteomes" id="UP000029015">
    <property type="component" value="Unassembled WGS sequence"/>
</dbReference>
<protein>
    <submittedName>
        <fullName evidence="2">Uncharacterized protein</fullName>
    </submittedName>
</protein>
<proteinExistence type="predicted"/>
<dbReference type="AlphaFoldDB" id="A0A086YWG6"/>
<evidence type="ECO:0000313" key="3">
    <source>
        <dbReference type="Proteomes" id="UP000029015"/>
    </source>
</evidence>
<accession>A0A086YWG6</accession>
<reference evidence="2 3" key="1">
    <citation type="submission" date="2014-03" db="EMBL/GenBank/DDBJ databases">
        <title>Genomics of Bifidobacteria.</title>
        <authorList>
            <person name="Ventura M."/>
            <person name="Milani C."/>
            <person name="Lugli G.A."/>
        </authorList>
    </citation>
    <scope>NUCLEOTIDE SEQUENCE [LARGE SCALE GENOMIC DNA]</scope>
    <source>
        <strain evidence="2 3">DSM 22766</strain>
    </source>
</reference>
<feature type="transmembrane region" description="Helical" evidence="1">
    <location>
        <begin position="6"/>
        <end position="27"/>
    </location>
</feature>
<name>A0A086YWG6_9BIFI</name>
<keyword evidence="3" id="KW-1185">Reference proteome</keyword>
<keyword evidence="1" id="KW-0472">Membrane</keyword>
<sequence>MLTPSGMTIVVVMKGFAALHGLVSVAAGKK</sequence>
<keyword evidence="1" id="KW-1133">Transmembrane helix</keyword>
<evidence type="ECO:0000313" key="2">
    <source>
        <dbReference type="EMBL" id="KFI38616.1"/>
    </source>
</evidence>
<keyword evidence="1" id="KW-0812">Transmembrane</keyword>
<organism evidence="2 3">
    <name type="scientific">Bifidobacterium actinocoloniiforme DSM 22766</name>
    <dbReference type="NCBI Taxonomy" id="1437605"/>
    <lineage>
        <taxon>Bacteria</taxon>
        <taxon>Bacillati</taxon>
        <taxon>Actinomycetota</taxon>
        <taxon>Actinomycetes</taxon>
        <taxon>Bifidobacteriales</taxon>
        <taxon>Bifidobacteriaceae</taxon>
        <taxon>Bifidobacterium</taxon>
    </lineage>
</organism>